<evidence type="ECO:0000313" key="4">
    <source>
        <dbReference type="Proteomes" id="UP000182690"/>
    </source>
</evidence>
<dbReference type="RefSeq" id="WP_010157161.1">
    <property type="nucleotide sequence ID" value="NZ_FNKB01000001.1"/>
</dbReference>
<dbReference type="eggNOG" id="ENOG50335GQ">
    <property type="taxonomic scope" value="Bacteria"/>
</dbReference>
<sequence>MFTKSTPSRRIAALAAVMTVAGAWLLPGCSAADPETDAAASRSASETAPEGRTAEHAERAFVEWQLQYASCMREQGFDVPDPSGSSSESLSIPDDLDAYEAASERCIGDLGAPPSATGQDPKEVHERDVALVACLRENGVRVDDPAVGEPVQIPESAPGELLEKCFAEAGAA</sequence>
<dbReference type="AlphaFoldDB" id="A0A1H0ZW18"/>
<accession>A0A1H0ZW18</accession>
<name>A0A1H0ZW18_9MICO</name>
<feature type="chain" id="PRO_5038466881" description="Secreted protein" evidence="2">
    <location>
        <begin position="32"/>
        <end position="172"/>
    </location>
</feature>
<dbReference type="STRING" id="1079994.SAMN04488565_2107"/>
<feature type="signal peptide" evidence="2">
    <location>
        <begin position="1"/>
        <end position="31"/>
    </location>
</feature>
<dbReference type="Proteomes" id="UP000182690">
    <property type="component" value="Unassembled WGS sequence"/>
</dbReference>
<feature type="region of interest" description="Disordered" evidence="1">
    <location>
        <begin position="31"/>
        <end position="56"/>
    </location>
</feature>
<gene>
    <name evidence="3" type="ORF">SAMN04488565_2107</name>
</gene>
<evidence type="ECO:0000313" key="3">
    <source>
        <dbReference type="EMBL" id="SDQ31549.1"/>
    </source>
</evidence>
<evidence type="ECO:0008006" key="5">
    <source>
        <dbReference type="Google" id="ProtNLM"/>
    </source>
</evidence>
<feature type="compositionally biased region" description="Low complexity" evidence="1">
    <location>
        <begin position="78"/>
        <end position="93"/>
    </location>
</feature>
<dbReference type="EMBL" id="FNKB01000001">
    <property type="protein sequence ID" value="SDQ31549.1"/>
    <property type="molecule type" value="Genomic_DNA"/>
</dbReference>
<protein>
    <recommendedName>
        <fullName evidence="5">Secreted protein</fullName>
    </recommendedName>
</protein>
<evidence type="ECO:0000256" key="1">
    <source>
        <dbReference type="SAM" id="MobiDB-lite"/>
    </source>
</evidence>
<evidence type="ECO:0000256" key="2">
    <source>
        <dbReference type="SAM" id="SignalP"/>
    </source>
</evidence>
<keyword evidence="2" id="KW-0732">Signal</keyword>
<organism evidence="3 4">
    <name type="scientific">Leucobacter chromiiresistens</name>
    <dbReference type="NCBI Taxonomy" id="1079994"/>
    <lineage>
        <taxon>Bacteria</taxon>
        <taxon>Bacillati</taxon>
        <taxon>Actinomycetota</taxon>
        <taxon>Actinomycetes</taxon>
        <taxon>Micrococcales</taxon>
        <taxon>Microbacteriaceae</taxon>
        <taxon>Leucobacter</taxon>
    </lineage>
</organism>
<reference evidence="3 4" key="1">
    <citation type="submission" date="2016-10" db="EMBL/GenBank/DDBJ databases">
        <authorList>
            <person name="de Groot N.N."/>
        </authorList>
    </citation>
    <scope>NUCLEOTIDE SEQUENCE [LARGE SCALE GENOMIC DNA]</scope>
    <source>
        <strain evidence="3 4">DSM 22788</strain>
    </source>
</reference>
<feature type="region of interest" description="Disordered" evidence="1">
    <location>
        <begin position="75"/>
        <end position="94"/>
    </location>
</feature>
<proteinExistence type="predicted"/>